<evidence type="ECO:0000256" key="2">
    <source>
        <dbReference type="ARBA" id="ARBA00012162"/>
    </source>
</evidence>
<accession>A0A840YR06</accession>
<dbReference type="RefSeq" id="WP_184089133.1">
    <property type="nucleotide sequence ID" value="NZ_JACIJF010000009.1"/>
</dbReference>
<gene>
    <name evidence="11" type="ORF">FHT02_003022</name>
</gene>
<dbReference type="SUPFAM" id="SSF53790">
    <property type="entry name" value="Tetrapyrrole methylase"/>
    <property type="match status" value="1"/>
</dbReference>
<evidence type="ECO:0000256" key="9">
    <source>
        <dbReference type="SAM" id="MobiDB-lite"/>
    </source>
</evidence>
<dbReference type="InterPro" id="IPR050161">
    <property type="entry name" value="Siro_Cobalamin_biosynth"/>
</dbReference>
<dbReference type="EMBL" id="JACIJF010000009">
    <property type="protein sequence ID" value="MBB5711771.1"/>
    <property type="molecule type" value="Genomic_DNA"/>
</dbReference>
<dbReference type="GO" id="GO:0004851">
    <property type="term" value="F:uroporphyrin-III C-methyltransferase activity"/>
    <property type="evidence" value="ECO:0007669"/>
    <property type="project" value="UniProtKB-EC"/>
</dbReference>
<dbReference type="Proteomes" id="UP000527143">
    <property type="component" value="Unassembled WGS sequence"/>
</dbReference>
<sequence length="278" mass="29024">MDEIMHAGEVWLVGAGPGDPDLLTRKAERLLRAASVVFYDSLVGPGVRDLIPAGVRQVPVGKRSGRHSKDQGAINALLVEAALAGERVVRLKGGDPSMFGRSTEEVAALAAVGIRARICPGITAASAAAASAGMSLSLRGAARRVQFVTAHMRAGEALALDWAALADPGSTTAFYMGRGAAGEISRRLILEGLDSATPVLIACDISMPSERLLKTRLDLLPIAANAITDEKPTLILVGKAFAALSDTPPMSWKDRPTAEMSRDRVAAGRGSRPREASG</sequence>
<evidence type="ECO:0000313" key="11">
    <source>
        <dbReference type="EMBL" id="MBB5711771.1"/>
    </source>
</evidence>
<comment type="similarity">
    <text evidence="1 8">Belongs to the precorrin methyltransferase family.</text>
</comment>
<dbReference type="Gene3D" id="3.30.950.10">
    <property type="entry name" value="Methyltransferase, Cobalt-precorrin-4 Transmethylase, Domain 2"/>
    <property type="match status" value="1"/>
</dbReference>
<evidence type="ECO:0000256" key="5">
    <source>
        <dbReference type="ARBA" id="ARBA00022691"/>
    </source>
</evidence>
<dbReference type="InterPro" id="IPR000878">
    <property type="entry name" value="4pyrrol_Mease"/>
</dbReference>
<dbReference type="Gene3D" id="3.40.1010.10">
    <property type="entry name" value="Cobalt-precorrin-4 Transmethylase, Domain 1"/>
    <property type="match status" value="1"/>
</dbReference>
<organism evidence="11 12">
    <name type="scientific">Sphingomonas xinjiangensis</name>
    <dbReference type="NCBI Taxonomy" id="643568"/>
    <lineage>
        <taxon>Bacteria</taxon>
        <taxon>Pseudomonadati</taxon>
        <taxon>Pseudomonadota</taxon>
        <taxon>Alphaproteobacteria</taxon>
        <taxon>Sphingomonadales</taxon>
        <taxon>Sphingomonadaceae</taxon>
        <taxon>Sphingomonas</taxon>
    </lineage>
</organism>
<keyword evidence="12" id="KW-1185">Reference proteome</keyword>
<keyword evidence="3 8" id="KW-0489">Methyltransferase</keyword>
<evidence type="ECO:0000256" key="1">
    <source>
        <dbReference type="ARBA" id="ARBA00005879"/>
    </source>
</evidence>
<evidence type="ECO:0000313" key="12">
    <source>
        <dbReference type="Proteomes" id="UP000527143"/>
    </source>
</evidence>
<comment type="caution">
    <text evidence="11">The sequence shown here is derived from an EMBL/GenBank/DDBJ whole genome shotgun (WGS) entry which is preliminary data.</text>
</comment>
<dbReference type="InterPro" id="IPR014776">
    <property type="entry name" value="4pyrrole_Mease_sub2"/>
</dbReference>
<evidence type="ECO:0000256" key="4">
    <source>
        <dbReference type="ARBA" id="ARBA00022679"/>
    </source>
</evidence>
<proteinExistence type="inferred from homology"/>
<dbReference type="EC" id="2.1.1.107" evidence="2"/>
<keyword evidence="6" id="KW-0627">Porphyrin biosynthesis</keyword>
<evidence type="ECO:0000256" key="7">
    <source>
        <dbReference type="ARBA" id="ARBA00025705"/>
    </source>
</evidence>
<dbReference type="UniPathway" id="UPA00262">
    <property type="reaction ID" value="UER00211"/>
</dbReference>
<dbReference type="InterPro" id="IPR003043">
    <property type="entry name" value="Uropor_MeTrfase_CS"/>
</dbReference>
<dbReference type="PROSITE" id="PS00840">
    <property type="entry name" value="SUMT_2"/>
    <property type="match status" value="1"/>
</dbReference>
<dbReference type="CDD" id="cd11642">
    <property type="entry name" value="SUMT"/>
    <property type="match status" value="1"/>
</dbReference>
<dbReference type="PANTHER" id="PTHR45790">
    <property type="entry name" value="SIROHEME SYNTHASE-RELATED"/>
    <property type="match status" value="1"/>
</dbReference>
<dbReference type="AlphaFoldDB" id="A0A840YR06"/>
<evidence type="ECO:0000256" key="3">
    <source>
        <dbReference type="ARBA" id="ARBA00022603"/>
    </source>
</evidence>
<dbReference type="InterPro" id="IPR014777">
    <property type="entry name" value="4pyrrole_Mease_sub1"/>
</dbReference>
<feature type="compositionally biased region" description="Basic and acidic residues" evidence="9">
    <location>
        <begin position="252"/>
        <end position="278"/>
    </location>
</feature>
<dbReference type="InterPro" id="IPR035996">
    <property type="entry name" value="4pyrrol_Methylase_sf"/>
</dbReference>
<dbReference type="GO" id="GO:0019354">
    <property type="term" value="P:siroheme biosynthetic process"/>
    <property type="evidence" value="ECO:0007669"/>
    <property type="project" value="UniProtKB-UniPathway"/>
</dbReference>
<keyword evidence="5" id="KW-0949">S-adenosyl-L-methionine</keyword>
<dbReference type="NCBIfam" id="TIGR01469">
    <property type="entry name" value="cobA_cysG_Cterm"/>
    <property type="match status" value="1"/>
</dbReference>
<dbReference type="FunFam" id="3.40.1010.10:FF:000001">
    <property type="entry name" value="Siroheme synthase"/>
    <property type="match status" value="1"/>
</dbReference>
<dbReference type="NCBIfam" id="NF004790">
    <property type="entry name" value="PRK06136.1"/>
    <property type="match status" value="1"/>
</dbReference>
<dbReference type="Pfam" id="PF00590">
    <property type="entry name" value="TP_methylase"/>
    <property type="match status" value="1"/>
</dbReference>
<reference evidence="11 12" key="1">
    <citation type="submission" date="2020-08" db="EMBL/GenBank/DDBJ databases">
        <title>Genomic Encyclopedia of Type Strains, Phase IV (KMG-IV): sequencing the most valuable type-strain genomes for metagenomic binning, comparative biology and taxonomic classification.</title>
        <authorList>
            <person name="Goeker M."/>
        </authorList>
    </citation>
    <scope>NUCLEOTIDE SEQUENCE [LARGE SCALE GENOMIC DNA]</scope>
    <source>
        <strain evidence="11 12">DSM 26736</strain>
    </source>
</reference>
<dbReference type="PANTHER" id="PTHR45790:SF3">
    <property type="entry name" value="S-ADENOSYL-L-METHIONINE-DEPENDENT UROPORPHYRINOGEN III METHYLTRANSFERASE, CHLOROPLASTIC"/>
    <property type="match status" value="1"/>
</dbReference>
<dbReference type="GO" id="GO:0032259">
    <property type="term" value="P:methylation"/>
    <property type="evidence" value="ECO:0007669"/>
    <property type="project" value="UniProtKB-KW"/>
</dbReference>
<evidence type="ECO:0000259" key="10">
    <source>
        <dbReference type="Pfam" id="PF00590"/>
    </source>
</evidence>
<comment type="pathway">
    <text evidence="7">Porphyrin-containing compound metabolism; siroheme biosynthesis; precorrin-2 from uroporphyrinogen III: step 1/1.</text>
</comment>
<evidence type="ECO:0000256" key="6">
    <source>
        <dbReference type="ARBA" id="ARBA00023244"/>
    </source>
</evidence>
<feature type="domain" description="Tetrapyrrole methylase" evidence="10">
    <location>
        <begin position="10"/>
        <end position="218"/>
    </location>
</feature>
<dbReference type="InterPro" id="IPR006366">
    <property type="entry name" value="CobA/CysG_C"/>
</dbReference>
<evidence type="ECO:0000256" key="8">
    <source>
        <dbReference type="RuleBase" id="RU003960"/>
    </source>
</evidence>
<feature type="region of interest" description="Disordered" evidence="9">
    <location>
        <begin position="248"/>
        <end position="278"/>
    </location>
</feature>
<protein>
    <recommendedName>
        <fullName evidence="2">uroporphyrinogen-III C-methyltransferase</fullName>
        <ecNumber evidence="2">2.1.1.107</ecNumber>
    </recommendedName>
</protein>
<keyword evidence="4 8" id="KW-0808">Transferase</keyword>
<name>A0A840YR06_9SPHN</name>